<evidence type="ECO:0000256" key="1">
    <source>
        <dbReference type="ARBA" id="ARBA00001933"/>
    </source>
</evidence>
<dbReference type="CDD" id="cd00609">
    <property type="entry name" value="AAT_like"/>
    <property type="match status" value="1"/>
</dbReference>
<keyword evidence="2 4" id="KW-0032">Aminotransferase</keyword>
<proteinExistence type="inferred from homology"/>
<name>A0ABR8TZ28_9CELL</name>
<dbReference type="InterPro" id="IPR050881">
    <property type="entry name" value="LL-DAP_aminotransferase"/>
</dbReference>
<dbReference type="Gene3D" id="3.40.640.10">
    <property type="entry name" value="Type I PLP-dependent aspartate aminotransferase-like (Major domain)"/>
    <property type="match status" value="1"/>
</dbReference>
<reference evidence="6 7" key="1">
    <citation type="submission" date="2020-08" db="EMBL/GenBank/DDBJ databases">
        <title>A Genomic Blueprint of the Chicken Gut Microbiome.</title>
        <authorList>
            <person name="Gilroy R."/>
            <person name="Ravi A."/>
            <person name="Getino M."/>
            <person name="Pursley I."/>
            <person name="Horton D.L."/>
            <person name="Alikhan N.-F."/>
            <person name="Baker D."/>
            <person name="Gharbi K."/>
            <person name="Hall N."/>
            <person name="Watson M."/>
            <person name="Adriaenssens E.M."/>
            <person name="Foster-Nyarko E."/>
            <person name="Jarju S."/>
            <person name="Secka A."/>
            <person name="Antonio M."/>
            <person name="Oren A."/>
            <person name="Chaudhuri R."/>
            <person name="La Ragione R.M."/>
            <person name="Hildebrand F."/>
            <person name="Pallen M.J."/>
        </authorList>
    </citation>
    <scope>NUCLEOTIDE SEQUENCE [LARGE SCALE GENOMIC DNA]</scope>
    <source>
        <strain evidence="6 7">Sa2CUA9</strain>
    </source>
</reference>
<protein>
    <recommendedName>
        <fullName evidence="4">Aminotransferase</fullName>
        <ecNumber evidence="4">2.6.1.-</ecNumber>
    </recommendedName>
</protein>
<organism evidence="6 7">
    <name type="scientific">Oerskovia merdavium</name>
    <dbReference type="NCBI Taxonomy" id="2762227"/>
    <lineage>
        <taxon>Bacteria</taxon>
        <taxon>Bacillati</taxon>
        <taxon>Actinomycetota</taxon>
        <taxon>Actinomycetes</taxon>
        <taxon>Micrococcales</taxon>
        <taxon>Cellulomonadaceae</taxon>
        <taxon>Oerskovia</taxon>
    </lineage>
</organism>
<comment type="similarity">
    <text evidence="4">Belongs to the class-I pyridoxal-phosphate-dependent aminotransferase family.</text>
</comment>
<evidence type="ECO:0000259" key="5">
    <source>
        <dbReference type="Pfam" id="PF00155"/>
    </source>
</evidence>
<dbReference type="InterPro" id="IPR004839">
    <property type="entry name" value="Aminotransferase_I/II_large"/>
</dbReference>
<sequence>MGFASLGGLAYPWDSLTPFAERARQHPRGIVDLSIGTPVDPTPAVVRDALAAAGDAHGYPTTHGTPVLREAVVDWFARRRGVPGLDPDAVLPTVGSKELVGLLPSLLRLGPGDVVVHPATAYPTYDVGARLAGATPLATDRVEDWAGREDVRLVWVNSPGNPTGEVLGVEQLARVVAAAREIGAVVVSDECYAELAWEEPFATSGVPSILDPRVSGGSNEGLLAAYSLSKQSNLAGYRAAFVAGDPGVVADLLTTRKHLGMIVPAPVQAAMVAALTDDAHVAAQREVYRRRRDVLLPALGQAGLQVDGSQAGLYLWSRPAGETADEHDCWETVGALADLGILVGPGAFYGPTAAGHVRVALTASDERVHEAAARLTVV</sequence>
<dbReference type="InterPro" id="IPR004838">
    <property type="entry name" value="NHTrfase_class1_PyrdxlP-BS"/>
</dbReference>
<dbReference type="GO" id="GO:0009016">
    <property type="term" value="F:succinyldiaminopimelate transaminase activity"/>
    <property type="evidence" value="ECO:0007669"/>
    <property type="project" value="UniProtKB-EC"/>
</dbReference>
<dbReference type="PANTHER" id="PTHR42832">
    <property type="entry name" value="AMINO ACID AMINOTRANSFERASE"/>
    <property type="match status" value="1"/>
</dbReference>
<keyword evidence="3 4" id="KW-0808">Transferase</keyword>
<comment type="caution">
    <text evidence="6">The sequence shown here is derived from an EMBL/GenBank/DDBJ whole genome shotgun (WGS) entry which is preliminary data.</text>
</comment>
<dbReference type="SUPFAM" id="SSF53383">
    <property type="entry name" value="PLP-dependent transferases"/>
    <property type="match status" value="1"/>
</dbReference>
<evidence type="ECO:0000313" key="6">
    <source>
        <dbReference type="EMBL" id="MBD7981041.1"/>
    </source>
</evidence>
<evidence type="ECO:0000256" key="3">
    <source>
        <dbReference type="ARBA" id="ARBA00022679"/>
    </source>
</evidence>
<evidence type="ECO:0000256" key="4">
    <source>
        <dbReference type="RuleBase" id="RU000481"/>
    </source>
</evidence>
<dbReference type="EC" id="2.6.1.-" evidence="4"/>
<dbReference type="NCBIfam" id="TIGR03539">
    <property type="entry name" value="DapC_actino"/>
    <property type="match status" value="1"/>
</dbReference>
<dbReference type="InterPro" id="IPR015424">
    <property type="entry name" value="PyrdxlP-dep_Trfase"/>
</dbReference>
<accession>A0ABR8TZ28</accession>
<keyword evidence="7" id="KW-1185">Reference proteome</keyword>
<evidence type="ECO:0000256" key="2">
    <source>
        <dbReference type="ARBA" id="ARBA00022576"/>
    </source>
</evidence>
<evidence type="ECO:0000313" key="7">
    <source>
        <dbReference type="Proteomes" id="UP000655570"/>
    </source>
</evidence>
<dbReference type="InterPro" id="IPR019880">
    <property type="entry name" value="OxyQ"/>
</dbReference>
<gene>
    <name evidence="6" type="ORF">H9641_10005</name>
</gene>
<dbReference type="PROSITE" id="PS00105">
    <property type="entry name" value="AA_TRANSFER_CLASS_1"/>
    <property type="match status" value="1"/>
</dbReference>
<dbReference type="EMBL" id="JACSQF010000009">
    <property type="protein sequence ID" value="MBD7981041.1"/>
    <property type="molecule type" value="Genomic_DNA"/>
</dbReference>
<dbReference type="Proteomes" id="UP000655570">
    <property type="component" value="Unassembled WGS sequence"/>
</dbReference>
<dbReference type="InterPro" id="IPR015421">
    <property type="entry name" value="PyrdxlP-dep_Trfase_major"/>
</dbReference>
<dbReference type="RefSeq" id="WP_191803338.1">
    <property type="nucleotide sequence ID" value="NZ_JACSQF010000009.1"/>
</dbReference>
<feature type="domain" description="Aminotransferase class I/classII large" evidence="5">
    <location>
        <begin position="30"/>
        <end position="375"/>
    </location>
</feature>
<dbReference type="Pfam" id="PF00155">
    <property type="entry name" value="Aminotran_1_2"/>
    <property type="match status" value="1"/>
</dbReference>
<comment type="cofactor">
    <cofactor evidence="1 4">
        <name>pyridoxal 5'-phosphate</name>
        <dbReference type="ChEBI" id="CHEBI:597326"/>
    </cofactor>
</comment>
<dbReference type="PANTHER" id="PTHR42832:SF3">
    <property type="entry name" value="L-GLUTAMINE--4-(METHYLSULFANYL)-2-OXOBUTANOATE AMINOTRANSFERASE"/>
    <property type="match status" value="1"/>
</dbReference>